<keyword evidence="6" id="KW-0408">Iron</keyword>
<evidence type="ECO:0000313" key="10">
    <source>
        <dbReference type="Proteomes" id="UP000192578"/>
    </source>
</evidence>
<dbReference type="InterPro" id="IPR036396">
    <property type="entry name" value="Cyt_P450_sf"/>
</dbReference>
<comment type="cofactor">
    <cofactor evidence="1">
        <name>heme</name>
        <dbReference type="ChEBI" id="CHEBI:30413"/>
    </cofactor>
</comment>
<keyword evidence="7" id="KW-0503">Monooxygenase</keyword>
<reference evidence="10" key="1">
    <citation type="submission" date="2017-01" db="EMBL/GenBank/DDBJ databases">
        <title>Comparative genomics of anhydrobiosis in the tardigrade Hypsibius dujardini.</title>
        <authorList>
            <person name="Yoshida Y."/>
            <person name="Koutsovoulos G."/>
            <person name="Laetsch D."/>
            <person name="Stevens L."/>
            <person name="Kumar S."/>
            <person name="Horikawa D."/>
            <person name="Ishino K."/>
            <person name="Komine S."/>
            <person name="Tomita M."/>
            <person name="Blaxter M."/>
            <person name="Arakawa K."/>
        </authorList>
    </citation>
    <scope>NUCLEOTIDE SEQUENCE [LARGE SCALE GENOMIC DNA]</scope>
    <source>
        <strain evidence="10">Z151</strain>
    </source>
</reference>
<dbReference type="InterPro" id="IPR050476">
    <property type="entry name" value="Insect_CytP450_Detox"/>
</dbReference>
<evidence type="ECO:0000256" key="7">
    <source>
        <dbReference type="ARBA" id="ARBA00023033"/>
    </source>
</evidence>
<dbReference type="GO" id="GO:0016705">
    <property type="term" value="F:oxidoreductase activity, acting on paired donors, with incorporation or reduction of molecular oxygen"/>
    <property type="evidence" value="ECO:0007669"/>
    <property type="project" value="InterPro"/>
</dbReference>
<evidence type="ECO:0000256" key="6">
    <source>
        <dbReference type="ARBA" id="ARBA00023004"/>
    </source>
</evidence>
<dbReference type="InterPro" id="IPR001128">
    <property type="entry name" value="Cyt_P450"/>
</dbReference>
<keyword evidence="3" id="KW-0349">Heme</keyword>
<evidence type="ECO:0000256" key="4">
    <source>
        <dbReference type="ARBA" id="ARBA00022723"/>
    </source>
</evidence>
<comment type="similarity">
    <text evidence="2">Belongs to the cytochrome P450 family.</text>
</comment>
<sequence length="156" mass="17925">MAHATGRQEIDKRTGMEEADKRANQTGSIYEGAKPSLIVGNPVLLKDIMVRHSTFYNSGPWKRVRDLVRKTFKPRELNISCDADIPYDVFGQSDYLSAVIAETLRFYNPVLRMERKAVENYILHDQAGKEMLVEKDMVVGIPVWALHHSDEFYPRI</sequence>
<dbReference type="Pfam" id="PF00067">
    <property type="entry name" value="p450"/>
    <property type="match status" value="1"/>
</dbReference>
<dbReference type="Proteomes" id="UP000192578">
    <property type="component" value="Unassembled WGS sequence"/>
</dbReference>
<dbReference type="Gene3D" id="1.10.630.10">
    <property type="entry name" value="Cytochrome P450"/>
    <property type="match status" value="1"/>
</dbReference>
<gene>
    <name evidence="9" type="ORF">BV898_07049</name>
</gene>
<evidence type="ECO:0000313" key="9">
    <source>
        <dbReference type="EMBL" id="OQV18994.1"/>
    </source>
</evidence>
<evidence type="ECO:0000256" key="3">
    <source>
        <dbReference type="ARBA" id="ARBA00022617"/>
    </source>
</evidence>
<dbReference type="SUPFAM" id="SSF48264">
    <property type="entry name" value="Cytochrome P450"/>
    <property type="match status" value="1"/>
</dbReference>
<dbReference type="AlphaFoldDB" id="A0A1W0WUX2"/>
<dbReference type="OrthoDB" id="2789670at2759"/>
<dbReference type="PANTHER" id="PTHR24292:SF54">
    <property type="entry name" value="CYP9F3-RELATED"/>
    <property type="match status" value="1"/>
</dbReference>
<feature type="region of interest" description="Disordered" evidence="8">
    <location>
        <begin position="1"/>
        <end position="26"/>
    </location>
</feature>
<evidence type="ECO:0000256" key="2">
    <source>
        <dbReference type="ARBA" id="ARBA00010617"/>
    </source>
</evidence>
<evidence type="ECO:0000256" key="1">
    <source>
        <dbReference type="ARBA" id="ARBA00001971"/>
    </source>
</evidence>
<keyword evidence="4" id="KW-0479">Metal-binding</keyword>
<protein>
    <submittedName>
        <fullName evidence="9">Uncharacterized protein</fullName>
    </submittedName>
</protein>
<dbReference type="GO" id="GO:0004497">
    <property type="term" value="F:monooxygenase activity"/>
    <property type="evidence" value="ECO:0007669"/>
    <property type="project" value="UniProtKB-KW"/>
</dbReference>
<accession>A0A1W0WUX2</accession>
<evidence type="ECO:0000256" key="5">
    <source>
        <dbReference type="ARBA" id="ARBA00023002"/>
    </source>
</evidence>
<dbReference type="GO" id="GO:0005506">
    <property type="term" value="F:iron ion binding"/>
    <property type="evidence" value="ECO:0007669"/>
    <property type="project" value="InterPro"/>
</dbReference>
<keyword evidence="5" id="KW-0560">Oxidoreductase</keyword>
<dbReference type="EMBL" id="MTYJ01000044">
    <property type="protein sequence ID" value="OQV18994.1"/>
    <property type="molecule type" value="Genomic_DNA"/>
</dbReference>
<dbReference type="GO" id="GO:0020037">
    <property type="term" value="F:heme binding"/>
    <property type="evidence" value="ECO:0007669"/>
    <property type="project" value="InterPro"/>
</dbReference>
<feature type="compositionally biased region" description="Basic and acidic residues" evidence="8">
    <location>
        <begin position="1"/>
        <end position="23"/>
    </location>
</feature>
<organism evidence="9 10">
    <name type="scientific">Hypsibius exemplaris</name>
    <name type="common">Freshwater tardigrade</name>
    <dbReference type="NCBI Taxonomy" id="2072580"/>
    <lineage>
        <taxon>Eukaryota</taxon>
        <taxon>Metazoa</taxon>
        <taxon>Ecdysozoa</taxon>
        <taxon>Tardigrada</taxon>
        <taxon>Eutardigrada</taxon>
        <taxon>Parachela</taxon>
        <taxon>Hypsibioidea</taxon>
        <taxon>Hypsibiidae</taxon>
        <taxon>Hypsibius</taxon>
    </lineage>
</organism>
<name>A0A1W0WUX2_HYPEX</name>
<keyword evidence="10" id="KW-1185">Reference proteome</keyword>
<dbReference type="PANTHER" id="PTHR24292">
    <property type="entry name" value="CYTOCHROME P450"/>
    <property type="match status" value="1"/>
</dbReference>
<evidence type="ECO:0000256" key="8">
    <source>
        <dbReference type="SAM" id="MobiDB-lite"/>
    </source>
</evidence>
<proteinExistence type="inferred from homology"/>
<comment type="caution">
    <text evidence="9">The sequence shown here is derived from an EMBL/GenBank/DDBJ whole genome shotgun (WGS) entry which is preliminary data.</text>
</comment>